<dbReference type="PROSITE" id="PS00105">
    <property type="entry name" value="AA_TRANSFER_CLASS_1"/>
    <property type="match status" value="1"/>
</dbReference>
<evidence type="ECO:0000256" key="4">
    <source>
        <dbReference type="ARBA" id="ARBA00022576"/>
    </source>
</evidence>
<dbReference type="VEuPathDB" id="PlasmoDB:PRELSG_0417400"/>
<reference evidence="10 11" key="1">
    <citation type="submission" date="2015-04" db="EMBL/GenBank/DDBJ databases">
        <authorList>
            <consortium name="Pathogen Informatics"/>
        </authorList>
    </citation>
    <scope>NUCLEOTIDE SEQUENCE [LARGE SCALE GENOMIC DNA]</scope>
    <source>
        <strain evidence="10 11">SGS1</strain>
    </source>
</reference>
<keyword evidence="4 8" id="KW-0032">Aminotransferase</keyword>
<dbReference type="AlphaFoldDB" id="A0A1J1H1M9"/>
<proteinExistence type="inferred from homology"/>
<evidence type="ECO:0000256" key="5">
    <source>
        <dbReference type="ARBA" id="ARBA00022679"/>
    </source>
</evidence>
<dbReference type="OMA" id="VGACTIV"/>
<dbReference type="InterPro" id="IPR004839">
    <property type="entry name" value="Aminotransferase_I/II_large"/>
</dbReference>
<dbReference type="InterPro" id="IPR004838">
    <property type="entry name" value="NHTrfase_class1_PyrdxlP-BS"/>
</dbReference>
<dbReference type="OrthoDB" id="6752799at2759"/>
<dbReference type="InterPro" id="IPR015421">
    <property type="entry name" value="PyrdxlP-dep_Trfase_major"/>
</dbReference>
<dbReference type="InterPro" id="IPR000796">
    <property type="entry name" value="Asp_trans"/>
</dbReference>
<accession>A0A1J1H1M9</accession>
<dbReference type="SUPFAM" id="SSF53383">
    <property type="entry name" value="PLP-dependent transferases"/>
    <property type="match status" value="1"/>
</dbReference>
<evidence type="ECO:0000313" key="10">
    <source>
        <dbReference type="EMBL" id="CRG98824.1"/>
    </source>
</evidence>
<dbReference type="RefSeq" id="XP_028531833.1">
    <property type="nucleotide sequence ID" value="XM_028680324.1"/>
</dbReference>
<dbReference type="InterPro" id="IPR015424">
    <property type="entry name" value="PyrdxlP-dep_Trfase"/>
</dbReference>
<comment type="similarity">
    <text evidence="2">Belongs to the class-I pyridoxal-phosphate-dependent aminotransferase family.</text>
</comment>
<gene>
    <name evidence="10" type="primary">AspAT</name>
    <name evidence="10" type="ORF">PRELSG_0417400</name>
</gene>
<evidence type="ECO:0000256" key="6">
    <source>
        <dbReference type="ARBA" id="ARBA00022898"/>
    </source>
</evidence>
<feature type="domain" description="Aminotransferase class I/classII large" evidence="9">
    <location>
        <begin position="30"/>
        <end position="398"/>
    </location>
</feature>
<evidence type="ECO:0000256" key="8">
    <source>
        <dbReference type="RuleBase" id="RU000480"/>
    </source>
</evidence>
<dbReference type="CDD" id="cd00609">
    <property type="entry name" value="AAT_like"/>
    <property type="match status" value="1"/>
</dbReference>
<comment type="catalytic activity">
    <reaction evidence="7 8">
        <text>L-aspartate + 2-oxoglutarate = oxaloacetate + L-glutamate</text>
        <dbReference type="Rhea" id="RHEA:21824"/>
        <dbReference type="ChEBI" id="CHEBI:16452"/>
        <dbReference type="ChEBI" id="CHEBI:16810"/>
        <dbReference type="ChEBI" id="CHEBI:29985"/>
        <dbReference type="ChEBI" id="CHEBI:29991"/>
        <dbReference type="EC" id="2.6.1.1"/>
    </reaction>
</comment>
<dbReference type="EMBL" id="LN835299">
    <property type="protein sequence ID" value="CRG98824.1"/>
    <property type="molecule type" value="Genomic_DNA"/>
</dbReference>
<protein>
    <recommendedName>
        <fullName evidence="8">Aspartate aminotransferase</fullName>
        <ecNumber evidence="8">2.6.1.1</ecNumber>
    </recommendedName>
</protein>
<dbReference type="InterPro" id="IPR015422">
    <property type="entry name" value="PyrdxlP-dep_Trfase_small"/>
</dbReference>
<evidence type="ECO:0000256" key="3">
    <source>
        <dbReference type="ARBA" id="ARBA00011738"/>
    </source>
</evidence>
<evidence type="ECO:0000313" key="11">
    <source>
        <dbReference type="Proteomes" id="UP000220158"/>
    </source>
</evidence>
<keyword evidence="5 8" id="KW-0808">Transferase</keyword>
<dbReference type="GeneID" id="39734924"/>
<evidence type="ECO:0000259" key="9">
    <source>
        <dbReference type="Pfam" id="PF00155"/>
    </source>
</evidence>
<dbReference type="GO" id="GO:0006520">
    <property type="term" value="P:amino acid metabolic process"/>
    <property type="evidence" value="ECO:0007669"/>
    <property type="project" value="InterPro"/>
</dbReference>
<dbReference type="EC" id="2.6.1.1" evidence="8"/>
<comment type="miscellaneous">
    <text evidence="8">In eukaryotes there are cytoplasmic, mitochondrial and chloroplastic isozymes.</text>
</comment>
<organism evidence="10 11">
    <name type="scientific">Plasmodium relictum</name>
    <dbReference type="NCBI Taxonomy" id="85471"/>
    <lineage>
        <taxon>Eukaryota</taxon>
        <taxon>Sar</taxon>
        <taxon>Alveolata</taxon>
        <taxon>Apicomplexa</taxon>
        <taxon>Aconoidasida</taxon>
        <taxon>Haemosporida</taxon>
        <taxon>Plasmodiidae</taxon>
        <taxon>Plasmodium</taxon>
        <taxon>Plasmodium (Haemamoeba)</taxon>
    </lineage>
</organism>
<keyword evidence="6" id="KW-0663">Pyridoxal phosphate</keyword>
<dbReference type="GO" id="GO:0004069">
    <property type="term" value="F:L-aspartate:2-oxoglutarate aminotransferase activity"/>
    <property type="evidence" value="ECO:0007669"/>
    <property type="project" value="UniProtKB-EC"/>
</dbReference>
<dbReference type="KEGG" id="prel:PRELSG_0417400"/>
<dbReference type="Pfam" id="PF00155">
    <property type="entry name" value="Aminotran_1_2"/>
    <property type="match status" value="1"/>
</dbReference>
<dbReference type="Proteomes" id="UP000220158">
    <property type="component" value="Chromosome 4"/>
</dbReference>
<sequence>MENVLSNLKDSKPDIILTSTREFTKDKSEKKVNLSIGICCTEDGGLHVFKSVLEAEKLILEKNKEKPYLLSNGTKDFSILTQKLIFGENSEYMRDKRICSIQTIGGTGAIFIILEFLKGFNIDSIYVTNIPYVNHIYMIESFGFNLKYLKYFDSELLDINYESFLNDLRNIENRSCILLQACCYNPCSTDIEEMYFDEIAEIVLEKNHLVIFDVAYQGLGNSDIDKDVLLIRKFQEKKISFAVCQSFSKNMSLYGERAGALHIVCKNKTERQLLFNNLRILIRRFYTSPIIHTNRIVCEVLKNEKLKSLWLKDLYELSDRIKNNRILFFDKLEFYQKKYNLNYDWNIYKKQKGIFSFVPILGNIYKKLRDYHIYIIDNGRINISGITQKNVDYITEKICLCLSEM</sequence>
<dbReference type="Gene3D" id="3.40.640.10">
    <property type="entry name" value="Type I PLP-dependent aspartate aminotransferase-like (Major domain)"/>
    <property type="match status" value="1"/>
</dbReference>
<evidence type="ECO:0000256" key="2">
    <source>
        <dbReference type="ARBA" id="ARBA00007441"/>
    </source>
</evidence>
<keyword evidence="11" id="KW-1185">Reference proteome</keyword>
<comment type="subunit">
    <text evidence="3 8">Homodimer.</text>
</comment>
<dbReference type="PANTHER" id="PTHR11879">
    <property type="entry name" value="ASPARTATE AMINOTRANSFERASE"/>
    <property type="match status" value="1"/>
</dbReference>
<dbReference type="PANTHER" id="PTHR11879:SF22">
    <property type="entry name" value="ASPARTATE AMINOTRANSFERASE, MITOCHONDRIAL"/>
    <property type="match status" value="1"/>
</dbReference>
<dbReference type="PRINTS" id="PR00799">
    <property type="entry name" value="TRANSAMINASE"/>
</dbReference>
<name>A0A1J1H1M9_PLARL</name>
<dbReference type="Gene3D" id="3.90.1150.10">
    <property type="entry name" value="Aspartate Aminotransferase, domain 1"/>
    <property type="match status" value="1"/>
</dbReference>
<evidence type="ECO:0000256" key="7">
    <source>
        <dbReference type="ARBA" id="ARBA00049185"/>
    </source>
</evidence>
<evidence type="ECO:0000256" key="1">
    <source>
        <dbReference type="ARBA" id="ARBA00001933"/>
    </source>
</evidence>
<dbReference type="GO" id="GO:0005739">
    <property type="term" value="C:mitochondrion"/>
    <property type="evidence" value="ECO:0007669"/>
    <property type="project" value="TreeGrafter"/>
</dbReference>
<comment type="cofactor">
    <cofactor evidence="1">
        <name>pyridoxal 5'-phosphate</name>
        <dbReference type="ChEBI" id="CHEBI:597326"/>
    </cofactor>
</comment>
<dbReference type="GO" id="GO:0030170">
    <property type="term" value="F:pyridoxal phosphate binding"/>
    <property type="evidence" value="ECO:0007669"/>
    <property type="project" value="InterPro"/>
</dbReference>